<dbReference type="PhylomeDB" id="A0A0G4F3W5"/>
<name>A0A0G4F3W5_9ALVE</name>
<dbReference type="VEuPathDB" id="CryptoDB:Cvel_2684"/>
<sequence>MLHVYTCVHSGLNDYDPSIKADNLCPEGIEEGCTGDLTECCEPATCESAMPEGEFGYNCAAADLNDYDPSKSADRQCPGGLASGCQGDLTVCCEPATCASALPDDSSGFQCFDSGLNIYDPTVKAGVICPGGMADGCLNDLSVCCGAATCASANSLGRSFGCASVGLNIYDPNFNSGTICPGGTVLGASTTLLKGGKACPLGLASTCLSDQSVCCEAPTCQSAEFYNGRTGYMCASRGLGSFSGSPDAQGGIPCPSGTPDSCTPNWCCSGRVNCNNNCGIEG</sequence>
<protein>
    <submittedName>
        <fullName evidence="1">Uncharacterized protein</fullName>
    </submittedName>
</protein>
<proteinExistence type="predicted"/>
<dbReference type="EMBL" id="CDMZ01000088">
    <property type="protein sequence ID" value="CEM06400.1"/>
    <property type="molecule type" value="Genomic_DNA"/>
</dbReference>
<gene>
    <name evidence="1" type="ORF">Cvel_2684</name>
</gene>
<dbReference type="AlphaFoldDB" id="A0A0G4F3W5"/>
<accession>A0A0G4F3W5</accession>
<evidence type="ECO:0000313" key="1">
    <source>
        <dbReference type="EMBL" id="CEM06400.1"/>
    </source>
</evidence>
<organism evidence="1">
    <name type="scientific">Chromera velia CCMP2878</name>
    <dbReference type="NCBI Taxonomy" id="1169474"/>
    <lineage>
        <taxon>Eukaryota</taxon>
        <taxon>Sar</taxon>
        <taxon>Alveolata</taxon>
        <taxon>Colpodellida</taxon>
        <taxon>Chromeraceae</taxon>
        <taxon>Chromera</taxon>
    </lineage>
</organism>
<reference evidence="1" key="1">
    <citation type="submission" date="2014-11" db="EMBL/GenBank/DDBJ databases">
        <authorList>
            <person name="Otto D Thomas"/>
            <person name="Naeem Raeece"/>
        </authorList>
    </citation>
    <scope>NUCLEOTIDE SEQUENCE</scope>
</reference>